<keyword evidence="1" id="KW-0812">Transmembrane</keyword>
<keyword evidence="3" id="KW-1185">Reference proteome</keyword>
<organism evidence="2 3">
    <name type="scientific">Sinanaerobacter chloroacetimidivorans</name>
    <dbReference type="NCBI Taxonomy" id="2818044"/>
    <lineage>
        <taxon>Bacteria</taxon>
        <taxon>Bacillati</taxon>
        <taxon>Bacillota</taxon>
        <taxon>Clostridia</taxon>
        <taxon>Peptostreptococcales</taxon>
        <taxon>Anaerovoracaceae</taxon>
        <taxon>Sinanaerobacter</taxon>
    </lineage>
</organism>
<sequence>MISVRNLALILIIIGAVNWGLIGFFRYDLVSSVFGGNLEIVSRVIFAIVGLAGLYAISFFFRNRESTQS</sequence>
<dbReference type="InterPro" id="IPR007211">
    <property type="entry name" value="DUF378"/>
</dbReference>
<dbReference type="Pfam" id="PF04070">
    <property type="entry name" value="DUF378"/>
    <property type="match status" value="1"/>
</dbReference>
<evidence type="ECO:0000313" key="2">
    <source>
        <dbReference type="EMBL" id="MBR0597569.1"/>
    </source>
</evidence>
<evidence type="ECO:0000256" key="1">
    <source>
        <dbReference type="SAM" id="Phobius"/>
    </source>
</evidence>
<accession>A0A8J7VYT4</accession>
<dbReference type="PANTHER" id="PTHR37304">
    <property type="entry name" value="MEMBRANE PROTEIN-RELATED"/>
    <property type="match status" value="1"/>
</dbReference>
<proteinExistence type="predicted"/>
<name>A0A8J7VYT4_9FIRM</name>
<protein>
    <submittedName>
        <fullName evidence="2">DUF378 domain-containing protein</fullName>
    </submittedName>
</protein>
<feature type="transmembrane region" description="Helical" evidence="1">
    <location>
        <begin position="40"/>
        <end position="61"/>
    </location>
</feature>
<reference evidence="2" key="1">
    <citation type="submission" date="2021-04" db="EMBL/GenBank/DDBJ databases">
        <title>Sinoanaerobacter chloroacetimidivorans sp. nov., an obligate anaerobic bacterium isolated from anaerobic sludge.</title>
        <authorList>
            <person name="Bao Y."/>
        </authorList>
    </citation>
    <scope>NUCLEOTIDE SEQUENCE</scope>
    <source>
        <strain evidence="2">BAD-6</strain>
    </source>
</reference>
<dbReference type="AlphaFoldDB" id="A0A8J7VYT4"/>
<reference evidence="2" key="2">
    <citation type="submission" date="2021-04" db="EMBL/GenBank/DDBJ databases">
        <authorList>
            <person name="Liu J."/>
        </authorList>
    </citation>
    <scope>NUCLEOTIDE SEQUENCE</scope>
    <source>
        <strain evidence="2">BAD-6</strain>
    </source>
</reference>
<feature type="transmembrane region" description="Helical" evidence="1">
    <location>
        <begin position="7"/>
        <end position="25"/>
    </location>
</feature>
<comment type="caution">
    <text evidence="2">The sequence shown here is derived from an EMBL/GenBank/DDBJ whole genome shotgun (WGS) entry which is preliminary data.</text>
</comment>
<keyword evidence="1" id="KW-1133">Transmembrane helix</keyword>
<dbReference type="Proteomes" id="UP000675664">
    <property type="component" value="Unassembled WGS sequence"/>
</dbReference>
<dbReference type="PANTHER" id="PTHR37304:SF1">
    <property type="entry name" value="MEMBRANE PROTEIN"/>
    <property type="match status" value="1"/>
</dbReference>
<gene>
    <name evidence="2" type="ORF">KCX82_06780</name>
</gene>
<evidence type="ECO:0000313" key="3">
    <source>
        <dbReference type="Proteomes" id="UP000675664"/>
    </source>
</evidence>
<keyword evidence="1" id="KW-0472">Membrane</keyword>
<dbReference type="EMBL" id="JAGSND010000003">
    <property type="protein sequence ID" value="MBR0597569.1"/>
    <property type="molecule type" value="Genomic_DNA"/>
</dbReference>